<dbReference type="VEuPathDB" id="FungiDB:JI435_443430"/>
<accession>A0A7U2FFM1</accession>
<organism evidence="1 2">
    <name type="scientific">Phaeosphaeria nodorum (strain SN15 / ATCC MYA-4574 / FGSC 10173)</name>
    <name type="common">Glume blotch fungus</name>
    <name type="synonym">Parastagonospora nodorum</name>
    <dbReference type="NCBI Taxonomy" id="321614"/>
    <lineage>
        <taxon>Eukaryota</taxon>
        <taxon>Fungi</taxon>
        <taxon>Dikarya</taxon>
        <taxon>Ascomycota</taxon>
        <taxon>Pezizomycotina</taxon>
        <taxon>Dothideomycetes</taxon>
        <taxon>Pleosporomycetidae</taxon>
        <taxon>Pleosporales</taxon>
        <taxon>Pleosporineae</taxon>
        <taxon>Phaeosphaeriaceae</taxon>
        <taxon>Parastagonospora</taxon>
    </lineage>
</organism>
<evidence type="ECO:0000313" key="2">
    <source>
        <dbReference type="Proteomes" id="UP000663193"/>
    </source>
</evidence>
<protein>
    <submittedName>
        <fullName evidence="1">Uncharacterized protein</fullName>
    </submittedName>
</protein>
<dbReference type="AlphaFoldDB" id="A0A7U2FFM1"/>
<gene>
    <name evidence="1" type="ORF">JI435_443430</name>
</gene>
<evidence type="ECO:0000313" key="1">
    <source>
        <dbReference type="EMBL" id="QRD04388.1"/>
    </source>
</evidence>
<sequence>MGSLSFAWSITAQGDGHEDNLSAVCRPLTKGAQAYSHCVHNNTTRRFPTIGLALRPITLPPLGFHISSRVEQGSTPKCLRRKMPQAAAGSTWKVLHRLARLHAKEPGSLSTRMLFTCRTARILPWLD</sequence>
<dbReference type="Proteomes" id="UP000663193">
    <property type="component" value="Chromosome 17"/>
</dbReference>
<dbReference type="EMBL" id="CP069039">
    <property type="protein sequence ID" value="QRD04388.1"/>
    <property type="molecule type" value="Genomic_DNA"/>
</dbReference>
<proteinExistence type="predicted"/>
<keyword evidence="2" id="KW-1185">Reference proteome</keyword>
<name>A0A7U2FFM1_PHANO</name>
<reference evidence="2" key="1">
    <citation type="journal article" date="2021" name="BMC Genomics">
        <title>Chromosome-level genome assembly and manually-curated proteome of model necrotroph Parastagonospora nodorum Sn15 reveals a genome-wide trove of candidate effector homologs, and redundancy of virulence-related functions within an accessory chromosome.</title>
        <authorList>
            <person name="Bertazzoni S."/>
            <person name="Jones D.A.B."/>
            <person name="Phan H.T."/>
            <person name="Tan K.-C."/>
            <person name="Hane J.K."/>
        </authorList>
    </citation>
    <scope>NUCLEOTIDE SEQUENCE [LARGE SCALE GENOMIC DNA]</scope>
    <source>
        <strain evidence="2">SN15 / ATCC MYA-4574 / FGSC 10173)</strain>
    </source>
</reference>